<gene>
    <name evidence="3" type="ORF">H8696_05715</name>
</gene>
<sequence length="225" mass="26190">MEQRELSKMPFSRDEILALAMNLQGSFEAAQEMYLVYHSAIREIRTKFEILDDEFKIQWQRNPIEYMKARVKSPKSLLDKLARRGFEVSVSSARENLNDIAGIRVVCSFVEDIYTLAEMLIRQDDIRLIQRKDYIQNPKPNGYRSLHLVVEVPVFFSNHCEPTRVEVQIRTIAMDFWASLEHQLRYKGVDKVPPSVSRDLKECADVIAATDQKMQQIHNILNGTD</sequence>
<dbReference type="SUPFAM" id="SSF81301">
    <property type="entry name" value="Nucleotidyltransferase"/>
    <property type="match status" value="1"/>
</dbReference>
<evidence type="ECO:0000256" key="1">
    <source>
        <dbReference type="ARBA" id="ARBA00004976"/>
    </source>
</evidence>
<comment type="caution">
    <text evidence="3">The sequence shown here is derived from an EMBL/GenBank/DDBJ whole genome shotgun (WGS) entry which is preliminary data.</text>
</comment>
<comment type="pathway">
    <text evidence="1">Purine metabolism; ppGpp biosynthesis; ppGpp from GTP: step 1/2.</text>
</comment>
<dbReference type="CDD" id="cd05399">
    <property type="entry name" value="NT_Rel-Spo_like"/>
    <property type="match status" value="1"/>
</dbReference>
<dbReference type="GO" id="GO:0015969">
    <property type="term" value="P:guanosine tetraphosphate metabolic process"/>
    <property type="evidence" value="ECO:0007669"/>
    <property type="project" value="InterPro"/>
</dbReference>
<dbReference type="Proteomes" id="UP000623172">
    <property type="component" value="Unassembled WGS sequence"/>
</dbReference>
<proteinExistence type="predicted"/>
<evidence type="ECO:0000259" key="2">
    <source>
        <dbReference type="SMART" id="SM00954"/>
    </source>
</evidence>
<dbReference type="InterPro" id="IPR052366">
    <property type="entry name" value="GTP_Pyrophosphokinase"/>
</dbReference>
<accession>A0A926D4S4</accession>
<reference evidence="3" key="1">
    <citation type="submission" date="2020-08" db="EMBL/GenBank/DDBJ databases">
        <title>Genome public.</title>
        <authorList>
            <person name="Liu C."/>
            <person name="Sun Q."/>
        </authorList>
    </citation>
    <scope>NUCLEOTIDE SEQUENCE</scope>
    <source>
        <strain evidence="3">NSJ-53</strain>
    </source>
</reference>
<keyword evidence="4" id="KW-1185">Reference proteome</keyword>
<dbReference type="AlphaFoldDB" id="A0A926D4S4"/>
<dbReference type="InterPro" id="IPR007685">
    <property type="entry name" value="RelA_SpoT"/>
</dbReference>
<dbReference type="Gene3D" id="3.30.460.10">
    <property type="entry name" value="Beta Polymerase, domain 2"/>
    <property type="match status" value="1"/>
</dbReference>
<evidence type="ECO:0000313" key="4">
    <source>
        <dbReference type="Proteomes" id="UP000623172"/>
    </source>
</evidence>
<dbReference type="Pfam" id="PF04607">
    <property type="entry name" value="RelA_SpoT"/>
    <property type="match status" value="1"/>
</dbReference>
<feature type="domain" description="RelA/SpoT" evidence="2">
    <location>
        <begin position="69"/>
        <end position="192"/>
    </location>
</feature>
<dbReference type="SMART" id="SM00954">
    <property type="entry name" value="RelA_SpoT"/>
    <property type="match status" value="1"/>
</dbReference>
<dbReference type="PANTHER" id="PTHR47837">
    <property type="entry name" value="GTP PYROPHOSPHOKINASE YJBM"/>
    <property type="match status" value="1"/>
</dbReference>
<dbReference type="Gene3D" id="1.10.287.860">
    <property type="entry name" value="Nucleotidyltransferase"/>
    <property type="match status" value="1"/>
</dbReference>
<protein>
    <submittedName>
        <fullName evidence="3">GTP pyrophosphokinase family protein</fullName>
    </submittedName>
</protein>
<dbReference type="PANTHER" id="PTHR47837:SF2">
    <property type="entry name" value="GTP PYROPHOSPHOKINASE YWAC"/>
    <property type="match status" value="1"/>
</dbReference>
<organism evidence="3 4">
    <name type="scientific">Gehongia tenuis</name>
    <dbReference type="NCBI Taxonomy" id="2763655"/>
    <lineage>
        <taxon>Bacteria</taxon>
        <taxon>Bacillati</taxon>
        <taxon>Bacillota</taxon>
        <taxon>Clostridia</taxon>
        <taxon>Christensenellales</taxon>
        <taxon>Christensenellaceae</taxon>
        <taxon>Gehongia</taxon>
    </lineage>
</organism>
<dbReference type="InterPro" id="IPR043519">
    <property type="entry name" value="NT_sf"/>
</dbReference>
<evidence type="ECO:0000313" key="3">
    <source>
        <dbReference type="EMBL" id="MBC8531343.1"/>
    </source>
</evidence>
<dbReference type="EMBL" id="JACRSR010000001">
    <property type="protein sequence ID" value="MBC8531343.1"/>
    <property type="molecule type" value="Genomic_DNA"/>
</dbReference>
<name>A0A926D4S4_9FIRM</name>